<dbReference type="AlphaFoldDB" id="A0ABD3FJ05"/>
<comment type="caution">
    <text evidence="2">The sequence shown here is derived from an EMBL/GenBank/DDBJ whole genome shotgun (WGS) entry which is preliminary data.</text>
</comment>
<protein>
    <submittedName>
        <fullName evidence="2">Uncharacterized protein</fullName>
    </submittedName>
</protein>
<gene>
    <name evidence="2" type="ORF">V7S43_008370</name>
</gene>
<sequence>MDILMSWLERNGEEYRQSKRKTPMVEQLCEEMATNGIYDLSIASIRSQLCRLKSGVQMKAQGGNCSSLDVNRHYDRLLHLLFDDNERAQMRERAAAEPEMEPGAPPVVTKAESQTKKRKTEVTSLFSSTSSQSIDPILDTTEIRRRFELLSARQELQQRGVDSETIDSFLPLDK</sequence>
<evidence type="ECO:0000313" key="3">
    <source>
        <dbReference type="Proteomes" id="UP001632037"/>
    </source>
</evidence>
<proteinExistence type="predicted"/>
<dbReference type="Proteomes" id="UP001632037">
    <property type="component" value="Unassembled WGS sequence"/>
</dbReference>
<keyword evidence="3" id="KW-1185">Reference proteome</keyword>
<feature type="region of interest" description="Disordered" evidence="1">
    <location>
        <begin position="92"/>
        <end position="127"/>
    </location>
</feature>
<name>A0ABD3FJ05_9STRA</name>
<accession>A0ABD3FJ05</accession>
<evidence type="ECO:0000313" key="2">
    <source>
        <dbReference type="EMBL" id="KAL3666748.1"/>
    </source>
</evidence>
<evidence type="ECO:0000256" key="1">
    <source>
        <dbReference type="SAM" id="MobiDB-lite"/>
    </source>
</evidence>
<reference evidence="2 3" key="1">
    <citation type="submission" date="2024-09" db="EMBL/GenBank/DDBJ databases">
        <title>Genome sequencing and assembly of Phytophthora oleae, isolate VK10A, causative agent of rot of olive drupes.</title>
        <authorList>
            <person name="Conti Taguali S."/>
            <person name="Riolo M."/>
            <person name="La Spada F."/>
            <person name="Cacciola S.O."/>
            <person name="Dionisio G."/>
        </authorList>
    </citation>
    <scope>NUCLEOTIDE SEQUENCE [LARGE SCALE GENOMIC DNA]</scope>
    <source>
        <strain evidence="2 3">VK10A</strain>
    </source>
</reference>
<organism evidence="2 3">
    <name type="scientific">Phytophthora oleae</name>
    <dbReference type="NCBI Taxonomy" id="2107226"/>
    <lineage>
        <taxon>Eukaryota</taxon>
        <taxon>Sar</taxon>
        <taxon>Stramenopiles</taxon>
        <taxon>Oomycota</taxon>
        <taxon>Peronosporomycetes</taxon>
        <taxon>Peronosporales</taxon>
        <taxon>Peronosporaceae</taxon>
        <taxon>Phytophthora</taxon>
    </lineage>
</organism>
<dbReference type="EMBL" id="JBIMZQ010000016">
    <property type="protein sequence ID" value="KAL3666748.1"/>
    <property type="molecule type" value="Genomic_DNA"/>
</dbReference>